<sequence length="140" mass="15427">MSVVCLPLSADEDSFELQSVDLELEAMEKQICDLQVKQAQLRQRKAALESSWTDAHLFQAQRTKDAARPGFVHSGAGVPRSLDVVAAEDVSQAPGEDLSPSAATRLRDLDPELLRPPSRDGVLRGDHRRLHRPARPCYCG</sequence>
<evidence type="ECO:0000313" key="2">
    <source>
        <dbReference type="EMBL" id="KAK3509408.1"/>
    </source>
</evidence>
<accession>A0AAE0PY01</accession>
<dbReference type="Proteomes" id="UP001274896">
    <property type="component" value="Unassembled WGS sequence"/>
</dbReference>
<dbReference type="AlphaFoldDB" id="A0AAE0PY01"/>
<protein>
    <submittedName>
        <fullName evidence="2">Uncharacterized protein</fullName>
    </submittedName>
</protein>
<evidence type="ECO:0000313" key="3">
    <source>
        <dbReference type="Proteomes" id="UP001274896"/>
    </source>
</evidence>
<proteinExistence type="predicted"/>
<organism evidence="2 3">
    <name type="scientific">Hemibagrus guttatus</name>
    <dbReference type="NCBI Taxonomy" id="175788"/>
    <lineage>
        <taxon>Eukaryota</taxon>
        <taxon>Metazoa</taxon>
        <taxon>Chordata</taxon>
        <taxon>Craniata</taxon>
        <taxon>Vertebrata</taxon>
        <taxon>Euteleostomi</taxon>
        <taxon>Actinopterygii</taxon>
        <taxon>Neopterygii</taxon>
        <taxon>Teleostei</taxon>
        <taxon>Ostariophysi</taxon>
        <taxon>Siluriformes</taxon>
        <taxon>Bagridae</taxon>
        <taxon>Hemibagrus</taxon>
    </lineage>
</organism>
<keyword evidence="3" id="KW-1185">Reference proteome</keyword>
<dbReference type="EMBL" id="JAUCMX010000027">
    <property type="protein sequence ID" value="KAK3509408.1"/>
    <property type="molecule type" value="Genomic_DNA"/>
</dbReference>
<name>A0AAE0PY01_9TELE</name>
<evidence type="ECO:0000256" key="1">
    <source>
        <dbReference type="SAM" id="MobiDB-lite"/>
    </source>
</evidence>
<gene>
    <name evidence="2" type="ORF">QTP70_033973</name>
</gene>
<feature type="compositionally biased region" description="Basic and acidic residues" evidence="1">
    <location>
        <begin position="105"/>
        <end position="125"/>
    </location>
</feature>
<feature type="region of interest" description="Disordered" evidence="1">
    <location>
        <begin position="88"/>
        <end position="127"/>
    </location>
</feature>
<comment type="caution">
    <text evidence="2">The sequence shown here is derived from an EMBL/GenBank/DDBJ whole genome shotgun (WGS) entry which is preliminary data.</text>
</comment>
<reference evidence="2" key="1">
    <citation type="submission" date="2023-06" db="EMBL/GenBank/DDBJ databases">
        <title>Male Hemibagrus guttatus genome.</title>
        <authorList>
            <person name="Bian C."/>
        </authorList>
    </citation>
    <scope>NUCLEOTIDE SEQUENCE</scope>
    <source>
        <strain evidence="2">Male_cb2023</strain>
        <tissue evidence="2">Muscle</tissue>
    </source>
</reference>